<name>A0A2P7Z0T2_9PEZI</name>
<feature type="region of interest" description="Disordered" evidence="1">
    <location>
        <begin position="389"/>
        <end position="457"/>
    </location>
</feature>
<gene>
    <name evidence="2" type="ORF">B9Z65_9205</name>
</gene>
<dbReference type="STRING" id="40998.A0A2P7Z0T2"/>
<feature type="compositionally biased region" description="Acidic residues" evidence="1">
    <location>
        <begin position="200"/>
        <end position="211"/>
    </location>
</feature>
<dbReference type="OrthoDB" id="340550at2759"/>
<evidence type="ECO:0000313" key="2">
    <source>
        <dbReference type="EMBL" id="PSK41819.1"/>
    </source>
</evidence>
<proteinExistence type="predicted"/>
<organism evidence="2 3">
    <name type="scientific">Elsinoe australis</name>
    <dbReference type="NCBI Taxonomy" id="40998"/>
    <lineage>
        <taxon>Eukaryota</taxon>
        <taxon>Fungi</taxon>
        <taxon>Dikarya</taxon>
        <taxon>Ascomycota</taxon>
        <taxon>Pezizomycotina</taxon>
        <taxon>Dothideomycetes</taxon>
        <taxon>Dothideomycetidae</taxon>
        <taxon>Myriangiales</taxon>
        <taxon>Elsinoaceae</taxon>
        <taxon>Elsinoe</taxon>
    </lineage>
</organism>
<feature type="compositionally biased region" description="Low complexity" evidence="1">
    <location>
        <begin position="630"/>
        <end position="650"/>
    </location>
</feature>
<sequence>MDTATDNELRPPAVTPTKRPLSDTFPGLAPSPHFRESTDPVAPRDDNAILDDSPRTPRRTSFLARGLSLQMPQKPNAVATPSQTPVKQPLSPHLDPAMTYGSPATALPRHSRGLDFSRASTHLHHSTIAESSPDSSPIITQKSLNIPSRKASINSMMLDSPNLGPTGNWPAFLQTEKSAMSSSVGSVNMMTSPIGSSASSDDENLSDEPLDDVMTTPNVNRLANNPSGTPYNPSTTPGNNSIQSPSNGTWSNNFSPAAASLMKNFQRSRFRRGRRSRKSSSSASGQSAIPSPRTTSPPPIRSIESANGYFPWGKFSSSRRESLALGTETLNLSSSNDSGDERSEPNKDKDKEPPTTPGVVRRAVTRRGNLLPKTKGFARIRAALMEESAPVDTDVRREAETIKQVRERDDRPSFSGPRSPGLLPTVPGPENVLEDIPESEGLDEAGNGKGMGGAFGSQAQANATGYWRRLDKSFRTPPPPSFPRQGSSIADVNMDNPMPGLEGGASQDSVSGNGMGAGAGWVDGMEGLKQPLLTKTGKRARDEDVDVWSIKRRAVSPSLSVGNSPVVSQSPRERENRGLREREREERERERGEWGGPPGNPTKGRENSAGEKGVSGVEGRDGGGLAPHRSNSGGSVSSMASGVAAVNAGGPKRVGLQSMTDTNDGLMKMSIE</sequence>
<dbReference type="PANTHER" id="PTHR42106:SF1">
    <property type="match status" value="1"/>
</dbReference>
<feature type="region of interest" description="Disordered" evidence="1">
    <location>
        <begin position="471"/>
        <end position="672"/>
    </location>
</feature>
<dbReference type="EMBL" id="NHZQ01000342">
    <property type="protein sequence ID" value="PSK41819.1"/>
    <property type="molecule type" value="Genomic_DNA"/>
</dbReference>
<evidence type="ECO:0000313" key="3">
    <source>
        <dbReference type="Proteomes" id="UP000243723"/>
    </source>
</evidence>
<feature type="compositionally biased region" description="Polar residues" evidence="1">
    <location>
        <begin position="328"/>
        <end position="337"/>
    </location>
</feature>
<dbReference type="AlphaFoldDB" id="A0A2P7Z0T2"/>
<feature type="region of interest" description="Disordered" evidence="1">
    <location>
        <begin position="183"/>
        <end position="311"/>
    </location>
</feature>
<feature type="region of interest" description="Disordered" evidence="1">
    <location>
        <begin position="326"/>
        <end position="372"/>
    </location>
</feature>
<feature type="compositionally biased region" description="Basic and acidic residues" evidence="1">
    <location>
        <begin position="571"/>
        <end position="593"/>
    </location>
</feature>
<comment type="caution">
    <text evidence="2">The sequence shown here is derived from an EMBL/GenBank/DDBJ whole genome shotgun (WGS) entry which is preliminary data.</text>
</comment>
<feature type="region of interest" description="Disordered" evidence="1">
    <location>
        <begin position="1"/>
        <end position="110"/>
    </location>
</feature>
<dbReference type="Proteomes" id="UP000243723">
    <property type="component" value="Unassembled WGS sequence"/>
</dbReference>
<evidence type="ECO:0000256" key="1">
    <source>
        <dbReference type="SAM" id="MobiDB-lite"/>
    </source>
</evidence>
<keyword evidence="3" id="KW-1185">Reference proteome</keyword>
<accession>A0A2P7Z0T2</accession>
<feature type="compositionally biased region" description="Basic and acidic residues" evidence="1">
    <location>
        <begin position="33"/>
        <end position="55"/>
    </location>
</feature>
<feature type="compositionally biased region" description="Basic residues" evidence="1">
    <location>
        <begin position="266"/>
        <end position="278"/>
    </location>
</feature>
<reference evidence="2 3" key="1">
    <citation type="submission" date="2017-05" db="EMBL/GenBank/DDBJ databases">
        <title>Draft genome sequence of Elsinoe australis.</title>
        <authorList>
            <person name="Cheng Q."/>
        </authorList>
    </citation>
    <scope>NUCLEOTIDE SEQUENCE [LARGE SCALE GENOMIC DNA]</scope>
    <source>
        <strain evidence="2 3">NL1</strain>
    </source>
</reference>
<feature type="compositionally biased region" description="Low complexity" evidence="1">
    <location>
        <begin position="279"/>
        <end position="294"/>
    </location>
</feature>
<feature type="compositionally biased region" description="Acidic residues" evidence="1">
    <location>
        <begin position="432"/>
        <end position="443"/>
    </location>
</feature>
<dbReference type="PANTHER" id="PTHR42106">
    <property type="entry name" value="CHROMOSOME 10, WHOLE GENOME SHOTGUN SEQUENCE"/>
    <property type="match status" value="1"/>
</dbReference>
<feature type="compositionally biased region" description="Polar residues" evidence="1">
    <location>
        <begin position="215"/>
        <end position="255"/>
    </location>
</feature>
<feature type="compositionally biased region" description="Basic and acidic residues" evidence="1">
    <location>
        <begin position="339"/>
        <end position="353"/>
    </location>
</feature>
<feature type="compositionally biased region" description="Basic and acidic residues" evidence="1">
    <location>
        <begin position="393"/>
        <end position="412"/>
    </location>
</feature>
<feature type="compositionally biased region" description="Polar residues" evidence="1">
    <location>
        <begin position="183"/>
        <end position="199"/>
    </location>
</feature>
<protein>
    <submittedName>
        <fullName evidence="2">Uncharacterized protein</fullName>
    </submittedName>
</protein>
<feature type="compositionally biased region" description="Polar residues" evidence="1">
    <location>
        <begin position="557"/>
        <end position="570"/>
    </location>
</feature>